<proteinExistence type="inferred from homology"/>
<dbReference type="GO" id="GO:0005351">
    <property type="term" value="F:carbohydrate:proton symporter activity"/>
    <property type="evidence" value="ECO:0007669"/>
    <property type="project" value="TreeGrafter"/>
</dbReference>
<organism evidence="10 11">
    <name type="scientific">Physocladia obscura</name>
    <dbReference type="NCBI Taxonomy" id="109957"/>
    <lineage>
        <taxon>Eukaryota</taxon>
        <taxon>Fungi</taxon>
        <taxon>Fungi incertae sedis</taxon>
        <taxon>Chytridiomycota</taxon>
        <taxon>Chytridiomycota incertae sedis</taxon>
        <taxon>Chytridiomycetes</taxon>
        <taxon>Chytridiales</taxon>
        <taxon>Chytriomycetaceae</taxon>
        <taxon>Physocladia</taxon>
    </lineage>
</organism>
<evidence type="ECO:0000256" key="7">
    <source>
        <dbReference type="RuleBase" id="RU003346"/>
    </source>
</evidence>
<dbReference type="EMBL" id="JADGJH010002036">
    <property type="protein sequence ID" value="KAJ3104817.1"/>
    <property type="molecule type" value="Genomic_DNA"/>
</dbReference>
<feature type="non-terminal residue" evidence="10">
    <location>
        <position position="1"/>
    </location>
</feature>
<dbReference type="NCBIfam" id="TIGR00879">
    <property type="entry name" value="SP"/>
    <property type="match status" value="1"/>
</dbReference>
<evidence type="ECO:0000256" key="2">
    <source>
        <dbReference type="ARBA" id="ARBA00010992"/>
    </source>
</evidence>
<feature type="transmembrane region" description="Helical" evidence="8">
    <location>
        <begin position="383"/>
        <end position="407"/>
    </location>
</feature>
<dbReference type="AlphaFoldDB" id="A0AAD5XD92"/>
<comment type="subcellular location">
    <subcellularLocation>
        <location evidence="1">Membrane</location>
        <topology evidence="1">Multi-pass membrane protein</topology>
    </subcellularLocation>
</comment>
<keyword evidence="6 8" id="KW-0472">Membrane</keyword>
<protein>
    <recommendedName>
        <fullName evidence="9">Major facilitator superfamily (MFS) profile domain-containing protein</fullName>
    </recommendedName>
</protein>
<feature type="transmembrane region" description="Helical" evidence="8">
    <location>
        <begin position="342"/>
        <end position="362"/>
    </location>
</feature>
<dbReference type="InterPro" id="IPR003663">
    <property type="entry name" value="Sugar/inositol_transpt"/>
</dbReference>
<keyword evidence="11" id="KW-1185">Reference proteome</keyword>
<evidence type="ECO:0000313" key="11">
    <source>
        <dbReference type="Proteomes" id="UP001211907"/>
    </source>
</evidence>
<accession>A0AAD5XD92</accession>
<dbReference type="SUPFAM" id="SSF103473">
    <property type="entry name" value="MFS general substrate transporter"/>
    <property type="match status" value="1"/>
</dbReference>
<dbReference type="PROSITE" id="PS50850">
    <property type="entry name" value="MFS"/>
    <property type="match status" value="1"/>
</dbReference>
<evidence type="ECO:0000256" key="6">
    <source>
        <dbReference type="ARBA" id="ARBA00023136"/>
    </source>
</evidence>
<sequence length="479" mass="52251">LCFGFDTGIISGILTFSQFKTHFGIPASGDANLSGNIAGILQLGGLVGALVQPFSNDRLGRKVSIQVNSVVFLVGCVVQTTASNLAMLYVGRAIAGFGLSIISIAVALYNAEAAPKRIRGRIVGIQQFAVGTGIALAYWTNYGVARSTSLAASDAQWQLPLALQVVPGLVLAVGMAFLPQSPRWLLQKGRKDDAVRALATIRRLPAADPRIAAEIDEMDEVLRVQQPASWAEVFSGQNLKRVSVGATFIFFQQWTGQNMINYFSPQIFKALGLNANNSDLFATGVVGLVKMFMTLPALYAIDKVGRRTLMLFGTVTMCLSFFYIAAYYQIDAPAVGQTIGGWGYLAIICVYTFMAGYAISWGPVHYVLPAEIYPQNIRARTSVFGACLDWSFQFVGIKVTPLMIANIPGGGVFWIYGSFLFAFVVWIFFFLPETKGIPLEEMDVVFDSWQRWKPVQLGPDGHVLGHHSVDEQAEPEKRV</sequence>
<keyword evidence="4 8" id="KW-0812">Transmembrane</keyword>
<reference evidence="10" key="1">
    <citation type="submission" date="2020-05" db="EMBL/GenBank/DDBJ databases">
        <title>Phylogenomic resolution of chytrid fungi.</title>
        <authorList>
            <person name="Stajich J.E."/>
            <person name="Amses K."/>
            <person name="Simmons R."/>
            <person name="Seto K."/>
            <person name="Myers J."/>
            <person name="Bonds A."/>
            <person name="Quandt C.A."/>
            <person name="Barry K."/>
            <person name="Liu P."/>
            <person name="Grigoriev I."/>
            <person name="Longcore J.E."/>
            <person name="James T.Y."/>
        </authorList>
    </citation>
    <scope>NUCLEOTIDE SEQUENCE</scope>
    <source>
        <strain evidence="10">JEL0513</strain>
    </source>
</reference>
<dbReference type="Proteomes" id="UP001211907">
    <property type="component" value="Unassembled WGS sequence"/>
</dbReference>
<feature type="transmembrane region" description="Helical" evidence="8">
    <location>
        <begin position="159"/>
        <end position="178"/>
    </location>
</feature>
<feature type="transmembrane region" description="Helical" evidence="8">
    <location>
        <begin position="122"/>
        <end position="139"/>
    </location>
</feature>
<feature type="transmembrane region" description="Helical" evidence="8">
    <location>
        <begin position="280"/>
        <end position="301"/>
    </location>
</feature>
<dbReference type="PANTHER" id="PTHR48022:SF2">
    <property type="entry name" value="PLASTIDIC GLUCOSE TRANSPORTER 4"/>
    <property type="match status" value="1"/>
</dbReference>
<dbReference type="Pfam" id="PF00083">
    <property type="entry name" value="Sugar_tr"/>
    <property type="match status" value="1"/>
</dbReference>
<comment type="caution">
    <text evidence="10">The sequence shown here is derived from an EMBL/GenBank/DDBJ whole genome shotgun (WGS) entry which is preliminary data.</text>
</comment>
<keyword evidence="3 7" id="KW-0813">Transport</keyword>
<comment type="similarity">
    <text evidence="2 7">Belongs to the major facilitator superfamily. Sugar transporter (TC 2.A.1.1) family.</text>
</comment>
<feature type="transmembrane region" description="Helical" evidence="8">
    <location>
        <begin position="308"/>
        <end position="330"/>
    </location>
</feature>
<dbReference type="FunFam" id="1.20.1250.20:FF:000026">
    <property type="entry name" value="MFS quinate transporter QutD"/>
    <property type="match status" value="1"/>
</dbReference>
<dbReference type="InterPro" id="IPR005828">
    <property type="entry name" value="MFS_sugar_transport-like"/>
</dbReference>
<feature type="transmembrane region" description="Helical" evidence="8">
    <location>
        <begin position="88"/>
        <end position="110"/>
    </location>
</feature>
<dbReference type="PRINTS" id="PR00171">
    <property type="entry name" value="SUGRTRNSPORT"/>
</dbReference>
<dbReference type="InterPro" id="IPR036259">
    <property type="entry name" value="MFS_trans_sf"/>
</dbReference>
<evidence type="ECO:0000313" key="10">
    <source>
        <dbReference type="EMBL" id="KAJ3104817.1"/>
    </source>
</evidence>
<dbReference type="GO" id="GO:0016020">
    <property type="term" value="C:membrane"/>
    <property type="evidence" value="ECO:0007669"/>
    <property type="project" value="UniProtKB-SubCell"/>
</dbReference>
<evidence type="ECO:0000259" key="9">
    <source>
        <dbReference type="PROSITE" id="PS50850"/>
    </source>
</evidence>
<evidence type="ECO:0000256" key="3">
    <source>
        <dbReference type="ARBA" id="ARBA00022448"/>
    </source>
</evidence>
<dbReference type="PROSITE" id="PS00216">
    <property type="entry name" value="SUGAR_TRANSPORT_1"/>
    <property type="match status" value="1"/>
</dbReference>
<dbReference type="InterPro" id="IPR005829">
    <property type="entry name" value="Sugar_transporter_CS"/>
</dbReference>
<dbReference type="Gene3D" id="1.20.1250.20">
    <property type="entry name" value="MFS general substrate transporter like domains"/>
    <property type="match status" value="1"/>
</dbReference>
<evidence type="ECO:0000256" key="4">
    <source>
        <dbReference type="ARBA" id="ARBA00022692"/>
    </source>
</evidence>
<dbReference type="InterPro" id="IPR050360">
    <property type="entry name" value="MFS_Sugar_Transporters"/>
</dbReference>
<dbReference type="InterPro" id="IPR020846">
    <property type="entry name" value="MFS_dom"/>
</dbReference>
<evidence type="ECO:0000256" key="8">
    <source>
        <dbReference type="SAM" id="Phobius"/>
    </source>
</evidence>
<gene>
    <name evidence="10" type="ORF">HK100_003997</name>
</gene>
<keyword evidence="5 8" id="KW-1133">Transmembrane helix</keyword>
<name>A0AAD5XD92_9FUNG</name>
<evidence type="ECO:0000256" key="1">
    <source>
        <dbReference type="ARBA" id="ARBA00004141"/>
    </source>
</evidence>
<dbReference type="PANTHER" id="PTHR48022">
    <property type="entry name" value="PLASTIDIC GLUCOSE TRANSPORTER 4"/>
    <property type="match status" value="1"/>
</dbReference>
<feature type="domain" description="Major facilitator superfamily (MFS) profile" evidence="9">
    <location>
        <begin position="1"/>
        <end position="435"/>
    </location>
</feature>
<evidence type="ECO:0000256" key="5">
    <source>
        <dbReference type="ARBA" id="ARBA00022989"/>
    </source>
</evidence>
<feature type="transmembrane region" description="Helical" evidence="8">
    <location>
        <begin position="413"/>
        <end position="432"/>
    </location>
</feature>